<keyword evidence="4" id="KW-1185">Reference proteome</keyword>
<name>A0ABU6TU05_9FABA</name>
<sequence>MLGIYSEESSGAEANRRMSSWPAIRARNASYLIAHLLVNVRCISRLIDLFVFAFLVFFTMNIMPAIPYEMGSGVIYYEYEKREKFEDYDLKADAELRTFKIRRYHFDNESFFHPLHSVRFDPDSPYEVPIEASMADQPLSSSCKGKSSARGSRHSRRSSPTPRYSPRRSSSTRRVVLPSPTVVSSSLRHRVAGKTLRLPKSWELIPPSEGWMCEGDKE</sequence>
<proteinExistence type="predicted"/>
<reference evidence="3 4" key="1">
    <citation type="journal article" date="2023" name="Plants (Basel)">
        <title>Bridging the Gap: Combining Genomics and Transcriptomics Approaches to Understand Stylosanthes scabra, an Orphan Legume from the Brazilian Caatinga.</title>
        <authorList>
            <person name="Ferreira-Neto J.R.C."/>
            <person name="da Silva M.D."/>
            <person name="Binneck E."/>
            <person name="de Melo N.F."/>
            <person name="da Silva R.H."/>
            <person name="de Melo A.L.T.M."/>
            <person name="Pandolfi V."/>
            <person name="Bustamante F.O."/>
            <person name="Brasileiro-Vidal A.C."/>
            <person name="Benko-Iseppon A.M."/>
        </authorList>
    </citation>
    <scope>NUCLEOTIDE SEQUENCE [LARGE SCALE GENOMIC DNA]</scope>
    <source>
        <tissue evidence="3">Leaves</tissue>
    </source>
</reference>
<feature type="region of interest" description="Disordered" evidence="1">
    <location>
        <begin position="136"/>
        <end position="178"/>
    </location>
</feature>
<feature type="transmembrane region" description="Helical" evidence="2">
    <location>
        <begin position="46"/>
        <end position="66"/>
    </location>
</feature>
<keyword evidence="2" id="KW-0472">Membrane</keyword>
<evidence type="ECO:0000313" key="4">
    <source>
        <dbReference type="Proteomes" id="UP001341840"/>
    </source>
</evidence>
<protein>
    <submittedName>
        <fullName evidence="3">Uncharacterized protein</fullName>
    </submittedName>
</protein>
<dbReference type="Proteomes" id="UP001341840">
    <property type="component" value="Unassembled WGS sequence"/>
</dbReference>
<organism evidence="3 4">
    <name type="scientific">Stylosanthes scabra</name>
    <dbReference type="NCBI Taxonomy" id="79078"/>
    <lineage>
        <taxon>Eukaryota</taxon>
        <taxon>Viridiplantae</taxon>
        <taxon>Streptophyta</taxon>
        <taxon>Embryophyta</taxon>
        <taxon>Tracheophyta</taxon>
        <taxon>Spermatophyta</taxon>
        <taxon>Magnoliopsida</taxon>
        <taxon>eudicotyledons</taxon>
        <taxon>Gunneridae</taxon>
        <taxon>Pentapetalae</taxon>
        <taxon>rosids</taxon>
        <taxon>fabids</taxon>
        <taxon>Fabales</taxon>
        <taxon>Fabaceae</taxon>
        <taxon>Papilionoideae</taxon>
        <taxon>50 kb inversion clade</taxon>
        <taxon>dalbergioids sensu lato</taxon>
        <taxon>Dalbergieae</taxon>
        <taxon>Pterocarpus clade</taxon>
        <taxon>Stylosanthes</taxon>
    </lineage>
</organism>
<feature type="compositionally biased region" description="Low complexity" evidence="1">
    <location>
        <begin position="158"/>
        <end position="178"/>
    </location>
</feature>
<keyword evidence="2" id="KW-1133">Transmembrane helix</keyword>
<evidence type="ECO:0000256" key="1">
    <source>
        <dbReference type="SAM" id="MobiDB-lite"/>
    </source>
</evidence>
<gene>
    <name evidence="3" type="ORF">PIB30_086926</name>
</gene>
<evidence type="ECO:0000313" key="3">
    <source>
        <dbReference type="EMBL" id="MED6151917.1"/>
    </source>
</evidence>
<accession>A0ABU6TU05</accession>
<comment type="caution">
    <text evidence="3">The sequence shown here is derived from an EMBL/GenBank/DDBJ whole genome shotgun (WGS) entry which is preliminary data.</text>
</comment>
<evidence type="ECO:0000256" key="2">
    <source>
        <dbReference type="SAM" id="Phobius"/>
    </source>
</evidence>
<keyword evidence="2" id="KW-0812">Transmembrane</keyword>
<dbReference type="EMBL" id="JASCZI010092130">
    <property type="protein sequence ID" value="MED6151917.1"/>
    <property type="molecule type" value="Genomic_DNA"/>
</dbReference>